<organism evidence="1">
    <name type="scientific">Mytilinidion resinicola</name>
    <dbReference type="NCBI Taxonomy" id="574789"/>
    <lineage>
        <taxon>Eukaryota</taxon>
        <taxon>Fungi</taxon>
        <taxon>Dikarya</taxon>
        <taxon>Ascomycota</taxon>
        <taxon>Pezizomycotina</taxon>
        <taxon>Dothideomycetes</taxon>
        <taxon>Pleosporomycetidae</taxon>
        <taxon>Mytilinidiales</taxon>
        <taxon>Mytilinidiaceae</taxon>
        <taxon>Mytilinidion</taxon>
    </lineage>
</organism>
<dbReference type="Proteomes" id="UP000504636">
    <property type="component" value="Unplaced"/>
</dbReference>
<evidence type="ECO:0000313" key="1">
    <source>
        <dbReference type="EMBL" id="KAF2811104.1"/>
    </source>
</evidence>
<dbReference type="RefSeq" id="XP_033578068.1">
    <property type="nucleotide sequence ID" value="XM_033725445.1"/>
</dbReference>
<name>A0A6A6YST4_9PEZI</name>
<dbReference type="OrthoDB" id="5279008at2759"/>
<sequence>MFVSAVRTILLCEGQNEERYYELLQLLSERLHPAKKRDDTLVQFTAARNRQAETAYLESSGMLASMLTQAFKKLPNLQKIFVVVPRKRYYGIIDPDSRFQGCSVSHIVPIALSASAMADVKLEEFSMRWPVIGDNYGASVQALQVGIFRDRFLCLKKLDIHFSAKDLRVKAPEILSSTSAFLSEAVSLTELKLSFDDWESTDRISESIANNVSLDKLRVVALEGIRFRAQDIIKFLKTHSKSIREVRLQYCSISIGSWLQVLQSLKFIEDLETLHITRTDLQGFFVAFPSTGDISFSPPLYNDEIADWVRVTGPSKYCVLVEYWEDMPAKLQELECDIVKIAVSVFLLACIAKDSLR</sequence>
<dbReference type="InterPro" id="IPR032675">
    <property type="entry name" value="LRR_dom_sf"/>
</dbReference>
<reference evidence="3" key="2">
    <citation type="submission" date="2020-04" db="EMBL/GenBank/DDBJ databases">
        <authorList>
            <consortium name="NCBI Genome Project"/>
        </authorList>
    </citation>
    <scope>NUCLEOTIDE SEQUENCE</scope>
    <source>
        <strain evidence="3">CBS 304.34</strain>
    </source>
</reference>
<dbReference type="SUPFAM" id="SSF52047">
    <property type="entry name" value="RNI-like"/>
    <property type="match status" value="1"/>
</dbReference>
<gene>
    <name evidence="1 3" type="ORF">BDZ99DRAFT_519768</name>
</gene>
<dbReference type="GeneID" id="54466338"/>
<evidence type="ECO:0000313" key="3">
    <source>
        <dbReference type="RefSeq" id="XP_033578068.1"/>
    </source>
</evidence>
<reference evidence="3" key="3">
    <citation type="submission" date="2025-04" db="UniProtKB">
        <authorList>
            <consortium name="RefSeq"/>
        </authorList>
    </citation>
    <scope>IDENTIFICATION</scope>
    <source>
        <strain evidence="3">CBS 304.34</strain>
    </source>
</reference>
<dbReference type="AlphaFoldDB" id="A0A6A6YST4"/>
<accession>A0A6A6YST4</accession>
<proteinExistence type="predicted"/>
<evidence type="ECO:0000313" key="2">
    <source>
        <dbReference type="Proteomes" id="UP000504636"/>
    </source>
</evidence>
<dbReference type="EMBL" id="MU003699">
    <property type="protein sequence ID" value="KAF2811104.1"/>
    <property type="molecule type" value="Genomic_DNA"/>
</dbReference>
<reference evidence="1 3" key="1">
    <citation type="journal article" date="2020" name="Stud. Mycol.">
        <title>101 Dothideomycetes genomes: a test case for predicting lifestyles and emergence of pathogens.</title>
        <authorList>
            <person name="Haridas S."/>
            <person name="Albert R."/>
            <person name="Binder M."/>
            <person name="Bloem J."/>
            <person name="Labutti K."/>
            <person name="Salamov A."/>
            <person name="Andreopoulos B."/>
            <person name="Baker S."/>
            <person name="Barry K."/>
            <person name="Bills G."/>
            <person name="Bluhm B."/>
            <person name="Cannon C."/>
            <person name="Castanera R."/>
            <person name="Culley D."/>
            <person name="Daum C."/>
            <person name="Ezra D."/>
            <person name="Gonzalez J."/>
            <person name="Henrissat B."/>
            <person name="Kuo A."/>
            <person name="Liang C."/>
            <person name="Lipzen A."/>
            <person name="Lutzoni F."/>
            <person name="Magnuson J."/>
            <person name="Mondo S."/>
            <person name="Nolan M."/>
            <person name="Ohm R."/>
            <person name="Pangilinan J."/>
            <person name="Park H.-J."/>
            <person name="Ramirez L."/>
            <person name="Alfaro M."/>
            <person name="Sun H."/>
            <person name="Tritt A."/>
            <person name="Yoshinaga Y."/>
            <person name="Zwiers L.-H."/>
            <person name="Turgeon B."/>
            <person name="Goodwin S."/>
            <person name="Spatafora J."/>
            <person name="Crous P."/>
            <person name="Grigoriev I."/>
        </authorList>
    </citation>
    <scope>NUCLEOTIDE SEQUENCE</scope>
    <source>
        <strain evidence="1 3">CBS 304.34</strain>
    </source>
</reference>
<protein>
    <submittedName>
        <fullName evidence="1 3">Uncharacterized protein</fullName>
    </submittedName>
</protein>
<keyword evidence="2" id="KW-1185">Reference proteome</keyword>
<dbReference type="Gene3D" id="3.80.10.10">
    <property type="entry name" value="Ribonuclease Inhibitor"/>
    <property type="match status" value="1"/>
</dbReference>